<evidence type="ECO:0000256" key="1">
    <source>
        <dbReference type="SAM" id="MobiDB-lite"/>
    </source>
</evidence>
<protein>
    <submittedName>
        <fullName evidence="2">Uncharacterized protein</fullName>
    </submittedName>
</protein>
<name>A0A9N9QR29_9CUCU</name>
<gene>
    <name evidence="2" type="ORF">CEUTPL_LOCUS11625</name>
</gene>
<feature type="compositionally biased region" description="Low complexity" evidence="1">
    <location>
        <begin position="510"/>
        <end position="519"/>
    </location>
</feature>
<feature type="region of interest" description="Disordered" evidence="1">
    <location>
        <begin position="303"/>
        <end position="375"/>
    </location>
</feature>
<feature type="compositionally biased region" description="Low complexity" evidence="1">
    <location>
        <begin position="325"/>
        <end position="337"/>
    </location>
</feature>
<evidence type="ECO:0000313" key="3">
    <source>
        <dbReference type="Proteomes" id="UP001152799"/>
    </source>
</evidence>
<accession>A0A9N9QR29</accession>
<keyword evidence="3" id="KW-1185">Reference proteome</keyword>
<feature type="compositionally biased region" description="Polar residues" evidence="1">
    <location>
        <begin position="311"/>
        <end position="324"/>
    </location>
</feature>
<feature type="region of interest" description="Disordered" evidence="1">
    <location>
        <begin position="564"/>
        <end position="601"/>
    </location>
</feature>
<sequence length="1118" mass="109844">MVLMAMKNNVKKVPVVLFVGLVLVNLSNGFAIKEPGPYTASFSGSSSSASAFSHASSSSYSFGSGGAINPENLAVGAVAKASAVAGAGIHNGQAVAGAVAQAGAVAGSAAGSTAGSYDHFGANLAQSGQGYSGAVSSSGAFSGATSGSEITSGSSKPSIDNGSYKVIESPKYSTGYSSGNGGGSKTNYVVSGNYAQQVPAGGCSTCKQTSPVIVPLPLTPTSNHHTSSYSGSKTSSYQHISPSLIATFPGPSGSILDSKPATPSHATSANSGSYNNVVIAKHPQHGGIHEIIAILPGPSGSIYDNKPANGQKPNNGAGSTYINHSGSAANAGSSSTSYNVPAVAPSSSGNNHVFPGPSGSIHDSKPANAGSTSTSYNIPASHPVVGPVCSYTPGSPNKCGSNIPASHPDVAPAPSSPSHVSPGISASIHDSKPFGAVSGSSANAGSTSTSYNIPASHPVVEPVCSYTPGSPNKCGSTAPSYNVPDVAPAPSGPNHVFPGPSGSIHDSKPAGGSSASANAGAIAGSTSTSYNIPASHPVAGPVCSYTPGSPNKCPSTVPSYNVPASNPDVAPAPSGPSHVFPGPSESIHDSKPTGAVSGSSANAGAIAGSTSTSYNIPTSHPIVGPVCSYTPGSPNKCGSTSTSYNIPGSNPVAPSSPSHVFPGPSGSIHDSKPAAAVSGSSNANAGAAAGSISTSYNIPASHPVVGPVCSYTPGSPNKCGSSGTDVANVAGSTSTVYNNHGSANNVGSDSSNSGSGSITYNPYSAQPHPSSNSGTYYIDKPSSNIEPPLSSSAPSFSGQIPCKDNNCGSGIVYDDKKDHSGQYQQINHDQAHLSGGIVYQNEDGSYSNNPTTPKTIYKNAEHGGHAVSNSEDQGGILIGPGTGNLPVEQNDKVPFGSAPGGSETFVKNAAQSGSETSDKHVPFGYAAGGSHAKSGSETFDKNTPSSGFATGGSHAQRGSENAPYGSHEESDSVIIQKSDEVAIQKHSGYNSNNNFGSGYATGQVLINQGNNVYDATNSGSNEIGSKTGHSGQNLAFGVSSGGLLNTLFGHGGLSGSSAGAGYHKSGGGSGAYSSSGANGVGYQNSGAGSAAYSSSGSYASAGSFAGASAHAGSYARSF</sequence>
<feature type="region of interest" description="Disordered" evidence="1">
    <location>
        <begin position="400"/>
        <end position="427"/>
    </location>
</feature>
<feature type="region of interest" description="Disordered" evidence="1">
    <location>
        <begin position="740"/>
        <end position="798"/>
    </location>
</feature>
<feature type="compositionally biased region" description="Polar residues" evidence="1">
    <location>
        <begin position="933"/>
        <end position="948"/>
    </location>
</feature>
<reference evidence="2" key="1">
    <citation type="submission" date="2022-01" db="EMBL/GenBank/DDBJ databases">
        <authorList>
            <person name="King R."/>
        </authorList>
    </citation>
    <scope>NUCLEOTIDE SEQUENCE</scope>
</reference>
<feature type="region of interest" description="Disordered" evidence="1">
    <location>
        <begin position="485"/>
        <end position="519"/>
    </location>
</feature>
<feature type="compositionally biased region" description="Low complexity" evidence="1">
    <location>
        <begin position="674"/>
        <end position="688"/>
    </location>
</feature>
<proteinExistence type="predicted"/>
<feature type="compositionally biased region" description="Polar residues" evidence="1">
    <location>
        <begin position="648"/>
        <end position="658"/>
    </location>
</feature>
<dbReference type="OrthoDB" id="6784875at2759"/>
<dbReference type="AlphaFoldDB" id="A0A9N9QR29"/>
<organism evidence="2 3">
    <name type="scientific">Ceutorhynchus assimilis</name>
    <name type="common">cabbage seed weevil</name>
    <dbReference type="NCBI Taxonomy" id="467358"/>
    <lineage>
        <taxon>Eukaryota</taxon>
        <taxon>Metazoa</taxon>
        <taxon>Ecdysozoa</taxon>
        <taxon>Arthropoda</taxon>
        <taxon>Hexapoda</taxon>
        <taxon>Insecta</taxon>
        <taxon>Pterygota</taxon>
        <taxon>Neoptera</taxon>
        <taxon>Endopterygota</taxon>
        <taxon>Coleoptera</taxon>
        <taxon>Polyphaga</taxon>
        <taxon>Cucujiformia</taxon>
        <taxon>Curculionidae</taxon>
        <taxon>Ceutorhynchinae</taxon>
        <taxon>Ceutorhynchus</taxon>
    </lineage>
</organism>
<evidence type="ECO:0000313" key="2">
    <source>
        <dbReference type="EMBL" id="CAG9771187.1"/>
    </source>
</evidence>
<feature type="region of interest" description="Disordered" evidence="1">
    <location>
        <begin position="648"/>
        <end position="688"/>
    </location>
</feature>
<dbReference type="EMBL" id="OU892283">
    <property type="protein sequence ID" value="CAG9771187.1"/>
    <property type="molecule type" value="Genomic_DNA"/>
</dbReference>
<feature type="compositionally biased region" description="Low complexity" evidence="1">
    <location>
        <begin position="741"/>
        <end position="757"/>
    </location>
</feature>
<feature type="compositionally biased region" description="Polar residues" evidence="1">
    <location>
        <begin position="758"/>
        <end position="798"/>
    </location>
</feature>
<dbReference type="Proteomes" id="UP001152799">
    <property type="component" value="Chromosome 7"/>
</dbReference>
<feature type="region of interest" description="Disordered" evidence="1">
    <location>
        <begin position="864"/>
        <end position="971"/>
    </location>
</feature>
<feature type="compositionally biased region" description="Low complexity" evidence="1">
    <location>
        <begin position="404"/>
        <end position="422"/>
    </location>
</feature>